<comment type="caution">
    <text evidence="1">The sequence shown here is derived from an EMBL/GenBank/DDBJ whole genome shotgun (WGS) entry which is preliminary data.</text>
</comment>
<proteinExistence type="predicted"/>
<evidence type="ECO:0000313" key="2">
    <source>
        <dbReference type="Proteomes" id="UP001206572"/>
    </source>
</evidence>
<reference evidence="1 2" key="1">
    <citation type="submission" date="2022-08" db="EMBL/GenBank/DDBJ databases">
        <title>Reclassification of Massilia species as members of the genera Telluria, Duganella, Pseudoduganella, Mokoshia gen. nov. and Zemynaea gen. nov. using orthogonal and non-orthogonal genome-based approaches.</title>
        <authorList>
            <person name="Bowman J.P."/>
        </authorList>
    </citation>
    <scope>NUCLEOTIDE SEQUENCE [LARGE SCALE GENOMIC DNA]</scope>
    <source>
        <strain evidence="1 2">JCM 31661</strain>
    </source>
</reference>
<dbReference type="EMBL" id="JANUHA010000020">
    <property type="protein sequence ID" value="MCS0598898.1"/>
    <property type="molecule type" value="Genomic_DNA"/>
</dbReference>
<accession>A0ABT2ARM0</accession>
<protein>
    <submittedName>
        <fullName evidence="1">Uncharacterized protein</fullName>
    </submittedName>
</protein>
<name>A0ABT2ARM0_9BURK</name>
<dbReference type="Proteomes" id="UP001206572">
    <property type="component" value="Unassembled WGS sequence"/>
</dbReference>
<sequence length="81" mass="8794">MGIDESSEESDAPASVAQVIAKAWHTNSALSLDREESAFLAGIHAYLLDAREPSADDKTLRRIFEPVYELAQSGTDSEAQL</sequence>
<evidence type="ECO:0000313" key="1">
    <source>
        <dbReference type="EMBL" id="MCS0598898.1"/>
    </source>
</evidence>
<dbReference type="RefSeq" id="WP_258829901.1">
    <property type="nucleotide sequence ID" value="NZ_JANUHA010000020.1"/>
</dbReference>
<gene>
    <name evidence="1" type="ORF">NX780_21365</name>
</gene>
<keyword evidence="2" id="KW-1185">Reference proteome</keyword>
<organism evidence="1 2">
    <name type="scientific">Massilia agri</name>
    <dbReference type="NCBI Taxonomy" id="1886785"/>
    <lineage>
        <taxon>Bacteria</taxon>
        <taxon>Pseudomonadati</taxon>
        <taxon>Pseudomonadota</taxon>
        <taxon>Betaproteobacteria</taxon>
        <taxon>Burkholderiales</taxon>
        <taxon>Oxalobacteraceae</taxon>
        <taxon>Telluria group</taxon>
        <taxon>Massilia</taxon>
    </lineage>
</organism>